<dbReference type="InterPro" id="IPR011990">
    <property type="entry name" value="TPR-like_helical_dom_sf"/>
</dbReference>
<proteinExistence type="inferred from homology"/>
<dbReference type="InterPro" id="IPR016032">
    <property type="entry name" value="Sig_transdc_resp-reg_C-effctor"/>
</dbReference>
<dbReference type="InterPro" id="IPR029787">
    <property type="entry name" value="Nucleotide_cyclase"/>
</dbReference>
<keyword evidence="3" id="KW-0805">Transcription regulation</keyword>
<name>A0ABU0RNT5_9ACTN</name>
<dbReference type="CDD" id="cd15831">
    <property type="entry name" value="BTAD"/>
    <property type="match status" value="1"/>
</dbReference>
<dbReference type="InterPro" id="IPR001867">
    <property type="entry name" value="OmpR/PhoB-type_DNA-bd"/>
</dbReference>
<organism evidence="9 10">
    <name type="scientific">Streptomyces turgidiscabies</name>
    <dbReference type="NCBI Taxonomy" id="85558"/>
    <lineage>
        <taxon>Bacteria</taxon>
        <taxon>Bacillati</taxon>
        <taxon>Actinomycetota</taxon>
        <taxon>Actinomycetes</taxon>
        <taxon>Kitasatosporales</taxon>
        <taxon>Streptomycetaceae</taxon>
        <taxon>Streptomyces</taxon>
    </lineage>
</organism>
<dbReference type="PANTHER" id="PTHR35807:SF1">
    <property type="entry name" value="TRANSCRIPTIONAL REGULATOR REDD"/>
    <property type="match status" value="1"/>
</dbReference>
<keyword evidence="5" id="KW-0804">Transcription</keyword>
<evidence type="ECO:0000256" key="7">
    <source>
        <dbReference type="SAM" id="MobiDB-lite"/>
    </source>
</evidence>
<dbReference type="InterPro" id="IPR051677">
    <property type="entry name" value="AfsR-DnrI-RedD_regulator"/>
</dbReference>
<protein>
    <submittedName>
        <fullName evidence="9">DNA-binding SARP family transcriptional activator/class 3 adenylate cyclase</fullName>
    </submittedName>
</protein>
<feature type="region of interest" description="Disordered" evidence="7">
    <location>
        <begin position="301"/>
        <end position="368"/>
    </location>
</feature>
<dbReference type="RefSeq" id="WP_307626687.1">
    <property type="nucleotide sequence ID" value="NZ_JAUSZS010000003.1"/>
</dbReference>
<dbReference type="InterPro" id="IPR036388">
    <property type="entry name" value="WH-like_DNA-bd_sf"/>
</dbReference>
<keyword evidence="4 6" id="KW-0238">DNA-binding</keyword>
<dbReference type="SMART" id="SM00862">
    <property type="entry name" value="Trans_reg_C"/>
    <property type="match status" value="1"/>
</dbReference>
<dbReference type="SMART" id="SM01043">
    <property type="entry name" value="BTAD"/>
    <property type="match status" value="1"/>
</dbReference>
<dbReference type="SUPFAM" id="SSF48452">
    <property type="entry name" value="TPR-like"/>
    <property type="match status" value="1"/>
</dbReference>
<dbReference type="Pfam" id="PF03704">
    <property type="entry name" value="BTAD"/>
    <property type="match status" value="1"/>
</dbReference>
<accession>A0ABU0RNT5</accession>
<evidence type="ECO:0000256" key="2">
    <source>
        <dbReference type="ARBA" id="ARBA00023012"/>
    </source>
</evidence>
<dbReference type="Gene3D" id="1.10.10.10">
    <property type="entry name" value="Winged helix-like DNA-binding domain superfamily/Winged helix DNA-binding domain"/>
    <property type="match status" value="1"/>
</dbReference>
<dbReference type="SUPFAM" id="SSF55073">
    <property type="entry name" value="Nucleotide cyclase"/>
    <property type="match status" value="1"/>
</dbReference>
<dbReference type="SUPFAM" id="SSF46894">
    <property type="entry name" value="C-terminal effector domain of the bipartite response regulators"/>
    <property type="match status" value="1"/>
</dbReference>
<keyword evidence="10" id="KW-1185">Reference proteome</keyword>
<evidence type="ECO:0000256" key="1">
    <source>
        <dbReference type="ARBA" id="ARBA00005820"/>
    </source>
</evidence>
<dbReference type="InterPro" id="IPR005158">
    <property type="entry name" value="BTAD"/>
</dbReference>
<evidence type="ECO:0000256" key="5">
    <source>
        <dbReference type="ARBA" id="ARBA00023163"/>
    </source>
</evidence>
<feature type="compositionally biased region" description="Pro residues" evidence="7">
    <location>
        <begin position="324"/>
        <end position="334"/>
    </location>
</feature>
<comment type="similarity">
    <text evidence="1">Belongs to the AfsR/DnrI/RedD regulatory family.</text>
</comment>
<evidence type="ECO:0000313" key="9">
    <source>
        <dbReference type="EMBL" id="MDQ0932822.1"/>
    </source>
</evidence>
<keyword evidence="2" id="KW-0902">Two-component regulatory system</keyword>
<dbReference type="GO" id="GO:0003677">
    <property type="term" value="F:DNA binding"/>
    <property type="evidence" value="ECO:0007669"/>
    <property type="project" value="UniProtKB-KW"/>
</dbReference>
<sequence length="805" mass="86704">MWFKTLGPLEVVTDGRQIPLGGSKQRATLGYLLLHPNQTVPISRLLKALWSVEEAPMTARKILQNAVWGLRRTLVTEGSAQAPVTLRTQAPGYSLDVTPDRIDLHLFHRWVEEGRSRLAAGEPDRAALLLSDALELWRGPALADLTEVGLFWPELTTLQNTRLDVLEDLFEAQLACGRHYAVLGELESMVENEPLRERACGQLMRALYSCGRQADALGVFSRLRAQLVEDLGLEPSRELRQLQQAILTHDPDLQLAPAQDAPTARPVTAATILAAARKKTPSLSYAPGNLLDSRLPAVARLPDLRPDPAPDIPAPAPSLAVPSAPLPLRPPTPLFPVTRPVPDANPETDASTPQAAPAHDAPATHTADVPADAPVRVPASAARSQVSLLLVRTEPDPAQAASAELDAAMGFLDSFVQHEIERFGGAVVSSMGDVTLGLFPADPEGEDHSLHAARAADALRTAMTEAPSAASPASGAALRAAVMTGEVLVSQRPGGAPPRVNGALVQECGTLLALATAGDIVICENTREATEEHFSYEEFPGEPTCWRLLTEIEHRSLAQDAAATGQADDSSHRRELDLLQSVMTHSSRWSQPHLITVLGNLDAPRREVLRELAGIADEELAEAQVLTWNSKDAVDAGPFGLHRLILSTYAGVSASDPPWTVRSKIRTIIQRLTTDKSRANWLSARCASLFEAMNRPLAWQGADEWTEVWQHFLEAAAQDGPIVLIVDDLHLADTAAIELVGLMAQLPGRIPLTVIVGATPELLCNLDWSPGKRFATVVMLDQPSDVVSDSTPTRPEPLSLVLDSA</sequence>
<dbReference type="Gene3D" id="1.25.40.10">
    <property type="entry name" value="Tetratricopeptide repeat domain"/>
    <property type="match status" value="1"/>
</dbReference>
<feature type="DNA-binding region" description="OmpR/PhoB-type" evidence="6">
    <location>
        <begin position="1"/>
        <end position="97"/>
    </location>
</feature>
<comment type="caution">
    <text evidence="9">The sequence shown here is derived from an EMBL/GenBank/DDBJ whole genome shotgun (WGS) entry which is preliminary data.</text>
</comment>
<evidence type="ECO:0000256" key="4">
    <source>
        <dbReference type="ARBA" id="ARBA00023125"/>
    </source>
</evidence>
<evidence type="ECO:0000313" key="10">
    <source>
        <dbReference type="Proteomes" id="UP001223072"/>
    </source>
</evidence>
<evidence type="ECO:0000259" key="8">
    <source>
        <dbReference type="PROSITE" id="PS51755"/>
    </source>
</evidence>
<dbReference type="EMBL" id="JAUSZS010000003">
    <property type="protein sequence ID" value="MDQ0932822.1"/>
    <property type="molecule type" value="Genomic_DNA"/>
</dbReference>
<reference evidence="9 10" key="1">
    <citation type="submission" date="2023-07" db="EMBL/GenBank/DDBJ databases">
        <title>Comparative genomics of wheat-associated soil bacteria to identify genetic determinants of phenazine resistance.</title>
        <authorList>
            <person name="Mouncey N."/>
        </authorList>
    </citation>
    <scope>NUCLEOTIDE SEQUENCE [LARGE SCALE GENOMIC DNA]</scope>
    <source>
        <strain evidence="9 10">W2I16</strain>
    </source>
</reference>
<dbReference type="Gene3D" id="3.30.70.1230">
    <property type="entry name" value="Nucleotide cyclase"/>
    <property type="match status" value="1"/>
</dbReference>
<dbReference type="PROSITE" id="PS51755">
    <property type="entry name" value="OMPR_PHOB"/>
    <property type="match status" value="1"/>
</dbReference>
<dbReference type="PANTHER" id="PTHR35807">
    <property type="entry name" value="TRANSCRIPTIONAL REGULATOR REDD-RELATED"/>
    <property type="match status" value="1"/>
</dbReference>
<evidence type="ECO:0000256" key="6">
    <source>
        <dbReference type="PROSITE-ProRule" id="PRU01091"/>
    </source>
</evidence>
<dbReference type="Proteomes" id="UP001223072">
    <property type="component" value="Unassembled WGS sequence"/>
</dbReference>
<feature type="domain" description="OmpR/PhoB-type" evidence="8">
    <location>
        <begin position="1"/>
        <end position="97"/>
    </location>
</feature>
<feature type="compositionally biased region" description="Low complexity" evidence="7">
    <location>
        <begin position="355"/>
        <end position="368"/>
    </location>
</feature>
<gene>
    <name evidence="9" type="ORF">QFZ49_002752</name>
</gene>
<evidence type="ECO:0000256" key="3">
    <source>
        <dbReference type="ARBA" id="ARBA00023015"/>
    </source>
</evidence>